<dbReference type="Gene3D" id="3.40.50.970">
    <property type="match status" value="1"/>
</dbReference>
<protein>
    <submittedName>
        <fullName evidence="7">Transketolase</fullName>
    </submittedName>
</protein>
<dbReference type="InterPro" id="IPR029061">
    <property type="entry name" value="THDP-binding"/>
</dbReference>
<evidence type="ECO:0000256" key="4">
    <source>
        <dbReference type="ARBA" id="ARBA00022723"/>
    </source>
</evidence>
<gene>
    <name evidence="7" type="ORF">DRJ00_03605</name>
</gene>
<evidence type="ECO:0000259" key="6">
    <source>
        <dbReference type="Pfam" id="PF00456"/>
    </source>
</evidence>
<comment type="caution">
    <text evidence="7">The sequence shown here is derived from an EMBL/GenBank/DDBJ whole genome shotgun (WGS) entry which is preliminary data.</text>
</comment>
<dbReference type="InterPro" id="IPR049557">
    <property type="entry name" value="Transketolase_CS"/>
</dbReference>
<organism evidence="7 8">
    <name type="scientific">Aerophobetes bacterium</name>
    <dbReference type="NCBI Taxonomy" id="2030807"/>
    <lineage>
        <taxon>Bacteria</taxon>
        <taxon>Candidatus Aerophobota</taxon>
    </lineage>
</organism>
<reference evidence="7 8" key="1">
    <citation type="submission" date="2018-06" db="EMBL/GenBank/DDBJ databases">
        <title>Extensive metabolic versatility and redundancy in microbially diverse, dynamic hydrothermal sediments.</title>
        <authorList>
            <person name="Dombrowski N."/>
            <person name="Teske A."/>
            <person name="Baker B.J."/>
        </authorList>
    </citation>
    <scope>NUCLEOTIDE SEQUENCE [LARGE SCALE GENOMIC DNA]</scope>
    <source>
        <strain evidence="7">B47_G16</strain>
    </source>
</reference>
<dbReference type="InterPro" id="IPR005474">
    <property type="entry name" value="Transketolase_N"/>
</dbReference>
<dbReference type="Proteomes" id="UP000279422">
    <property type="component" value="Unassembled WGS sequence"/>
</dbReference>
<keyword evidence="3" id="KW-0808">Transferase</keyword>
<keyword evidence="4" id="KW-0479">Metal-binding</keyword>
<evidence type="ECO:0000313" key="8">
    <source>
        <dbReference type="Proteomes" id="UP000279422"/>
    </source>
</evidence>
<comment type="cofactor">
    <cofactor evidence="1">
        <name>thiamine diphosphate</name>
        <dbReference type="ChEBI" id="CHEBI:58937"/>
    </cofactor>
</comment>
<evidence type="ECO:0000256" key="5">
    <source>
        <dbReference type="ARBA" id="ARBA00023052"/>
    </source>
</evidence>
<evidence type="ECO:0000313" key="7">
    <source>
        <dbReference type="EMBL" id="RLE09685.1"/>
    </source>
</evidence>
<sequence length="278" mass="30725">MDKITSLKIRANQLRQDVIEMTAEAGSGHPGGSLSAADIVACLYFEVLRHNPKNPKWPDRDRFVLSKGHACPVLYSALARSGYFPVEELRTLRKIGSRLQGHPDNRKTPGVEICSGSLGQGISAAVGMALAGKIDKKSFRVYVLIGDGEIEEGQVWEAAMSASHYKLDNLCAILDYNGLQIDGPIRKVMSPEPIKEKWLSFGWHTVEIDGHNIPEILDAFSQAKQVKGKPTIIIAHTTKGKGVSFMENVVEFHGKAPAKEEAKKALEELREEVRQWEN</sequence>
<dbReference type="Pfam" id="PF00456">
    <property type="entry name" value="Transketolase_N"/>
    <property type="match status" value="1"/>
</dbReference>
<evidence type="ECO:0000256" key="3">
    <source>
        <dbReference type="ARBA" id="ARBA00022679"/>
    </source>
</evidence>
<name>A0A497E4B4_UNCAE</name>
<dbReference type="GO" id="GO:0046872">
    <property type="term" value="F:metal ion binding"/>
    <property type="evidence" value="ECO:0007669"/>
    <property type="project" value="UniProtKB-KW"/>
</dbReference>
<dbReference type="PANTHER" id="PTHR47514">
    <property type="entry name" value="TRANSKETOLASE N-TERMINAL SECTION-RELATED"/>
    <property type="match status" value="1"/>
</dbReference>
<dbReference type="PROSITE" id="PS00801">
    <property type="entry name" value="TRANSKETOLASE_1"/>
    <property type="match status" value="1"/>
</dbReference>
<dbReference type="PANTHER" id="PTHR47514:SF1">
    <property type="entry name" value="TRANSKETOLASE N-TERMINAL SECTION-RELATED"/>
    <property type="match status" value="1"/>
</dbReference>
<dbReference type="EMBL" id="QMPZ01000034">
    <property type="protein sequence ID" value="RLE09685.1"/>
    <property type="molecule type" value="Genomic_DNA"/>
</dbReference>
<dbReference type="GO" id="GO:0016740">
    <property type="term" value="F:transferase activity"/>
    <property type="evidence" value="ECO:0007669"/>
    <property type="project" value="UniProtKB-KW"/>
</dbReference>
<evidence type="ECO:0000256" key="1">
    <source>
        <dbReference type="ARBA" id="ARBA00001964"/>
    </source>
</evidence>
<dbReference type="AlphaFoldDB" id="A0A497E4B4"/>
<comment type="similarity">
    <text evidence="2">Belongs to the transketolase family.</text>
</comment>
<evidence type="ECO:0000256" key="2">
    <source>
        <dbReference type="ARBA" id="ARBA00007131"/>
    </source>
</evidence>
<feature type="domain" description="Transketolase N-terminal" evidence="6">
    <location>
        <begin position="11"/>
        <end position="265"/>
    </location>
</feature>
<dbReference type="SUPFAM" id="SSF52518">
    <property type="entry name" value="Thiamin diphosphate-binding fold (THDP-binding)"/>
    <property type="match status" value="1"/>
</dbReference>
<keyword evidence="5" id="KW-0786">Thiamine pyrophosphate</keyword>
<dbReference type="CDD" id="cd02012">
    <property type="entry name" value="TPP_TK"/>
    <property type="match status" value="1"/>
</dbReference>
<proteinExistence type="inferred from homology"/>
<accession>A0A497E4B4</accession>